<evidence type="ECO:0000259" key="6">
    <source>
        <dbReference type="Pfam" id="PF04932"/>
    </source>
</evidence>
<dbReference type="GO" id="GO:0016874">
    <property type="term" value="F:ligase activity"/>
    <property type="evidence" value="ECO:0007669"/>
    <property type="project" value="UniProtKB-KW"/>
</dbReference>
<dbReference type="Proteomes" id="UP000661691">
    <property type="component" value="Unassembled WGS sequence"/>
</dbReference>
<feature type="transmembrane region" description="Helical" evidence="5">
    <location>
        <begin position="407"/>
        <end position="426"/>
    </location>
</feature>
<evidence type="ECO:0000313" key="7">
    <source>
        <dbReference type="EMBL" id="MBD1372181.1"/>
    </source>
</evidence>
<dbReference type="InterPro" id="IPR007016">
    <property type="entry name" value="O-antigen_ligase-rel_domated"/>
</dbReference>
<organism evidence="7 8">
    <name type="scientific">Polycladospora coralii</name>
    <dbReference type="NCBI Taxonomy" id="2771432"/>
    <lineage>
        <taxon>Bacteria</taxon>
        <taxon>Bacillati</taxon>
        <taxon>Bacillota</taxon>
        <taxon>Bacilli</taxon>
        <taxon>Bacillales</taxon>
        <taxon>Thermoactinomycetaceae</taxon>
        <taxon>Polycladospora</taxon>
    </lineage>
</organism>
<feature type="transmembrane region" description="Helical" evidence="5">
    <location>
        <begin position="103"/>
        <end position="123"/>
    </location>
</feature>
<evidence type="ECO:0000256" key="4">
    <source>
        <dbReference type="ARBA" id="ARBA00023136"/>
    </source>
</evidence>
<keyword evidence="7" id="KW-0436">Ligase</keyword>
<dbReference type="PANTHER" id="PTHR37422:SF23">
    <property type="entry name" value="TEICHURONIC ACID BIOSYNTHESIS PROTEIN TUAE"/>
    <property type="match status" value="1"/>
</dbReference>
<reference evidence="7" key="1">
    <citation type="submission" date="2020-09" db="EMBL/GenBank/DDBJ databases">
        <title>A novel bacterium of genus Hazenella, isolated from South China Sea.</title>
        <authorList>
            <person name="Huang H."/>
            <person name="Mo K."/>
            <person name="Hu Y."/>
        </authorList>
    </citation>
    <scope>NUCLEOTIDE SEQUENCE</scope>
    <source>
        <strain evidence="7">IB182357</strain>
    </source>
</reference>
<name>A0A926RX45_9BACL</name>
<dbReference type="Pfam" id="PF04932">
    <property type="entry name" value="Wzy_C"/>
    <property type="match status" value="1"/>
</dbReference>
<dbReference type="PANTHER" id="PTHR37422">
    <property type="entry name" value="TEICHURONIC ACID BIOSYNTHESIS PROTEIN TUAE"/>
    <property type="match status" value="1"/>
</dbReference>
<dbReference type="AlphaFoldDB" id="A0A926RX45"/>
<feature type="transmembrane region" description="Helical" evidence="5">
    <location>
        <begin position="432"/>
        <end position="452"/>
    </location>
</feature>
<keyword evidence="2 5" id="KW-0812">Transmembrane</keyword>
<feature type="transmembrane region" description="Helical" evidence="5">
    <location>
        <begin position="365"/>
        <end position="387"/>
    </location>
</feature>
<evidence type="ECO:0000313" key="8">
    <source>
        <dbReference type="Proteomes" id="UP000661691"/>
    </source>
</evidence>
<sequence length="468" mass="52951">MIKKLNELVLPMQRRIEVLFYLMVAFALLGPSVGIAITPDFKLTFFRVAFLLLAGVLIIRLVTHKKIETSDLHPVRWYFAFFGFWFVYSIISLTWVADMKMGIRYTVFLGMMLPLALSFPYFIKTEKVYWRILKILFGVFAVIAIYPVFESITTIHLPSSRHFEDVGNVSVTSFFRNQNDLATAMTILIPFLITALYILNIKIKYKVIVYGVLVFALFSLFATGSRSNTSFVLPLILLTTIASVPFTVKRKQITLKNIGISIVLTGLAIVLVSGISMVALSETAKQRINEKIGSTGDFIDDVRNAASNQDENYENKSGKSATERTELIFSGFEFLQKSHYMGVGAGNTEAWMETKGFRVVNIHNWWMEILVNYGVIVFVLYMALYLWMIWRLWKIASHKSNQVVSQALRFGALATFISLIGFFIGGMTPSTAIHYTPMWCLYGIGLAVIVLGEKQLKQKENLSAVKNA</sequence>
<accession>A0A926RX45</accession>
<dbReference type="EMBL" id="JACXAH010000008">
    <property type="protein sequence ID" value="MBD1372181.1"/>
    <property type="molecule type" value="Genomic_DNA"/>
</dbReference>
<gene>
    <name evidence="7" type="ORF">IC620_07370</name>
</gene>
<proteinExistence type="predicted"/>
<feature type="transmembrane region" description="Helical" evidence="5">
    <location>
        <begin position="75"/>
        <end position="97"/>
    </location>
</feature>
<feature type="transmembrane region" description="Helical" evidence="5">
    <location>
        <begin position="135"/>
        <end position="157"/>
    </location>
</feature>
<feature type="transmembrane region" description="Helical" evidence="5">
    <location>
        <begin position="207"/>
        <end position="225"/>
    </location>
</feature>
<comment type="subcellular location">
    <subcellularLocation>
        <location evidence="1">Membrane</location>
        <topology evidence="1">Multi-pass membrane protein</topology>
    </subcellularLocation>
</comment>
<dbReference type="GO" id="GO:0016020">
    <property type="term" value="C:membrane"/>
    <property type="evidence" value="ECO:0007669"/>
    <property type="project" value="UniProtKB-SubCell"/>
</dbReference>
<feature type="domain" description="O-antigen ligase-related" evidence="6">
    <location>
        <begin position="212"/>
        <end position="382"/>
    </location>
</feature>
<feature type="transmembrane region" description="Helical" evidence="5">
    <location>
        <begin position="231"/>
        <end position="248"/>
    </location>
</feature>
<protein>
    <submittedName>
        <fullName evidence="7">O-antigen ligase family protein</fullName>
    </submittedName>
</protein>
<feature type="transmembrane region" description="Helical" evidence="5">
    <location>
        <begin position="181"/>
        <end position="200"/>
    </location>
</feature>
<evidence type="ECO:0000256" key="2">
    <source>
        <dbReference type="ARBA" id="ARBA00022692"/>
    </source>
</evidence>
<evidence type="ECO:0000256" key="5">
    <source>
        <dbReference type="SAM" id="Phobius"/>
    </source>
</evidence>
<feature type="transmembrane region" description="Helical" evidence="5">
    <location>
        <begin position="20"/>
        <end position="38"/>
    </location>
</feature>
<keyword evidence="4 5" id="KW-0472">Membrane</keyword>
<feature type="transmembrane region" description="Helical" evidence="5">
    <location>
        <begin position="44"/>
        <end position="63"/>
    </location>
</feature>
<dbReference type="RefSeq" id="WP_191141886.1">
    <property type="nucleotide sequence ID" value="NZ_JACXAH010000008.1"/>
</dbReference>
<evidence type="ECO:0000256" key="3">
    <source>
        <dbReference type="ARBA" id="ARBA00022989"/>
    </source>
</evidence>
<keyword evidence="8" id="KW-1185">Reference proteome</keyword>
<feature type="transmembrane region" description="Helical" evidence="5">
    <location>
        <begin position="260"/>
        <end position="280"/>
    </location>
</feature>
<comment type="caution">
    <text evidence="7">The sequence shown here is derived from an EMBL/GenBank/DDBJ whole genome shotgun (WGS) entry which is preliminary data.</text>
</comment>
<evidence type="ECO:0000256" key="1">
    <source>
        <dbReference type="ARBA" id="ARBA00004141"/>
    </source>
</evidence>
<keyword evidence="3 5" id="KW-1133">Transmembrane helix</keyword>
<dbReference type="InterPro" id="IPR051533">
    <property type="entry name" value="WaaL-like"/>
</dbReference>